<keyword evidence="13" id="KW-0408">Iron</keyword>
<keyword evidence="9" id="KW-0004">4Fe-4S</keyword>
<evidence type="ECO:0000313" key="23">
    <source>
        <dbReference type="Proteomes" id="UP001430360"/>
    </source>
</evidence>
<comment type="pathway">
    <text evidence="4">Organic acid metabolism; propanoate degradation.</text>
</comment>
<dbReference type="InterPro" id="IPR050926">
    <property type="entry name" value="Aconitase/IPM_isomerase"/>
</dbReference>
<dbReference type="SUPFAM" id="SSF74778">
    <property type="entry name" value="Aconitase B, N-terminal domain"/>
    <property type="match status" value="1"/>
</dbReference>
<keyword evidence="15 17" id="KW-0456">Lyase</keyword>
<accession>A0ABS8UBI0</accession>
<feature type="region of interest" description="Disordered" evidence="18">
    <location>
        <begin position="400"/>
        <end position="422"/>
    </location>
</feature>
<dbReference type="InterPro" id="IPR004406">
    <property type="entry name" value="Aconitase_B"/>
</dbReference>
<dbReference type="PIRSF" id="PIRSF036687">
    <property type="entry name" value="AcnB"/>
    <property type="match status" value="1"/>
</dbReference>
<feature type="domain" description="Aconitase B swivel" evidence="20">
    <location>
        <begin position="168"/>
        <end position="382"/>
    </location>
</feature>
<dbReference type="EC" id="4.2.1.3" evidence="6 17"/>
<keyword evidence="14" id="KW-0411">Iron-sulfur</keyword>
<comment type="cofactor">
    <cofactor evidence="2">
        <name>[4Fe-4S] cluster</name>
        <dbReference type="ChEBI" id="CHEBI:49883"/>
    </cofactor>
</comment>
<evidence type="ECO:0000259" key="21">
    <source>
        <dbReference type="Pfam" id="PF11791"/>
    </source>
</evidence>
<dbReference type="NCBIfam" id="TIGR00117">
    <property type="entry name" value="acnB"/>
    <property type="match status" value="1"/>
</dbReference>
<dbReference type="Gene3D" id="1.25.40.310">
    <property type="entry name" value="Aconitate B, HEAT-like domain"/>
    <property type="match status" value="1"/>
</dbReference>
<evidence type="ECO:0000256" key="17">
    <source>
        <dbReference type="PIRNR" id="PIRNR036687"/>
    </source>
</evidence>
<comment type="caution">
    <text evidence="22">The sequence shown here is derived from an EMBL/GenBank/DDBJ whole genome shotgun (WGS) entry which is preliminary data.</text>
</comment>
<dbReference type="InterPro" id="IPR015929">
    <property type="entry name" value="Aconitase_B_swivel"/>
</dbReference>
<feature type="domain" description="Aconitase/3-isopropylmalate dehydratase large subunit alpha/beta/alpha" evidence="19">
    <location>
        <begin position="474"/>
        <end position="816"/>
    </location>
</feature>
<evidence type="ECO:0000256" key="9">
    <source>
        <dbReference type="ARBA" id="ARBA00022485"/>
    </source>
</evidence>
<evidence type="ECO:0000259" key="19">
    <source>
        <dbReference type="Pfam" id="PF00330"/>
    </source>
</evidence>
<dbReference type="CDD" id="cd01581">
    <property type="entry name" value="AcnB"/>
    <property type="match status" value="1"/>
</dbReference>
<dbReference type="PANTHER" id="PTHR43160:SF4">
    <property type="entry name" value="ACONITATE HYDRATASE B"/>
    <property type="match status" value="1"/>
</dbReference>
<reference evidence="22" key="2">
    <citation type="journal article" date="2022" name="Syst. Appl. Microbiol.">
        <title>Physiological and genomic characterisation of Luteimonas fraxinea sp. nov., a bacterial species associated with trees tolerant to ash dieback.</title>
        <authorList>
            <person name="Ulrich K."/>
            <person name="Becker R."/>
            <person name="Behrendt U."/>
            <person name="Kube M."/>
            <person name="Schneck V."/>
            <person name="Ulrich A."/>
        </authorList>
    </citation>
    <scope>NUCLEOTIDE SEQUENCE</scope>
    <source>
        <strain evidence="22">A1P009</strain>
    </source>
</reference>
<evidence type="ECO:0000256" key="10">
    <source>
        <dbReference type="ARBA" id="ARBA00022532"/>
    </source>
</evidence>
<dbReference type="InterPro" id="IPR001030">
    <property type="entry name" value="Acoase/IPM_deHydtase_lsu_aba"/>
</dbReference>
<evidence type="ECO:0000256" key="11">
    <source>
        <dbReference type="ARBA" id="ARBA00022723"/>
    </source>
</evidence>
<dbReference type="Pfam" id="PF06434">
    <property type="entry name" value="Aconitase_2_N"/>
    <property type="match status" value="1"/>
</dbReference>
<evidence type="ECO:0000313" key="22">
    <source>
        <dbReference type="EMBL" id="MCD9096579.1"/>
    </source>
</evidence>
<dbReference type="PANTHER" id="PTHR43160">
    <property type="entry name" value="ACONITATE HYDRATASE B"/>
    <property type="match status" value="1"/>
</dbReference>
<dbReference type="CDD" id="cd01576">
    <property type="entry name" value="AcnB_Swivel"/>
    <property type="match status" value="1"/>
</dbReference>
<dbReference type="Pfam" id="PF00330">
    <property type="entry name" value="Aconitase"/>
    <property type="match status" value="1"/>
</dbReference>
<dbReference type="InterPro" id="IPR015932">
    <property type="entry name" value="Aconitase_dom2"/>
</dbReference>
<keyword evidence="11" id="KW-0479">Metal-binding</keyword>
<protein>
    <recommendedName>
        <fullName evidence="8 17">Aconitate hydratase B</fullName>
        <ecNumber evidence="6 17">4.2.1.3</ecNumber>
        <ecNumber evidence="7 17">4.2.1.99</ecNumber>
    </recommendedName>
    <alternativeName>
        <fullName evidence="17">2-methylisocitrate dehydratase</fullName>
    </alternativeName>
</protein>
<evidence type="ECO:0000256" key="12">
    <source>
        <dbReference type="ARBA" id="ARBA00022884"/>
    </source>
</evidence>
<comment type="catalytic activity">
    <reaction evidence="1 17">
        <text>(2S,3R)-3-hydroxybutane-1,2,3-tricarboxylate = 2-methyl-cis-aconitate + H2O</text>
        <dbReference type="Rhea" id="RHEA:17941"/>
        <dbReference type="ChEBI" id="CHEBI:15377"/>
        <dbReference type="ChEBI" id="CHEBI:57429"/>
        <dbReference type="ChEBI" id="CHEBI:57872"/>
        <dbReference type="EC" id="4.2.1.99"/>
    </reaction>
</comment>
<evidence type="ECO:0000256" key="13">
    <source>
        <dbReference type="ARBA" id="ARBA00023004"/>
    </source>
</evidence>
<dbReference type="EMBL" id="JAJQKU010000002">
    <property type="protein sequence ID" value="MCD9096579.1"/>
    <property type="molecule type" value="Genomic_DNA"/>
</dbReference>
<dbReference type="InterPro" id="IPR036288">
    <property type="entry name" value="Aconitase_B_HEAT-like_dom_sf"/>
</dbReference>
<evidence type="ECO:0000256" key="7">
    <source>
        <dbReference type="ARBA" id="ARBA00013250"/>
    </source>
</evidence>
<dbReference type="Gene3D" id="3.20.19.10">
    <property type="entry name" value="Aconitase, domain 4"/>
    <property type="match status" value="1"/>
</dbReference>
<dbReference type="SUPFAM" id="SSF52016">
    <property type="entry name" value="LeuD/IlvD-like"/>
    <property type="match status" value="1"/>
</dbReference>
<feature type="compositionally biased region" description="Polar residues" evidence="18">
    <location>
        <begin position="413"/>
        <end position="422"/>
    </location>
</feature>
<evidence type="ECO:0000256" key="1">
    <source>
        <dbReference type="ARBA" id="ARBA00000118"/>
    </source>
</evidence>
<organism evidence="22 23">
    <name type="scientific">Luteimonas fraxinea</name>
    <dbReference type="NCBI Taxonomy" id="2901869"/>
    <lineage>
        <taxon>Bacteria</taxon>
        <taxon>Pseudomonadati</taxon>
        <taxon>Pseudomonadota</taxon>
        <taxon>Gammaproteobacteria</taxon>
        <taxon>Lysobacterales</taxon>
        <taxon>Lysobacteraceae</taxon>
        <taxon>Luteimonas</taxon>
    </lineage>
</organism>
<dbReference type="InterPro" id="IPR018136">
    <property type="entry name" value="Aconitase_4Fe-4S_BS"/>
</dbReference>
<dbReference type="InterPro" id="IPR015928">
    <property type="entry name" value="Aconitase/3IPM_dehydase_swvl"/>
</dbReference>
<dbReference type="EC" id="4.2.1.99" evidence="7 17"/>
<evidence type="ECO:0000256" key="4">
    <source>
        <dbReference type="ARBA" id="ARBA00005026"/>
    </source>
</evidence>
<name>A0ABS8UBI0_9GAMM</name>
<evidence type="ECO:0000256" key="18">
    <source>
        <dbReference type="SAM" id="MobiDB-lite"/>
    </source>
</evidence>
<keyword evidence="23" id="KW-1185">Reference proteome</keyword>
<comment type="similarity">
    <text evidence="5 17">Belongs to the aconitase/IPM isomerase family.</text>
</comment>
<feature type="domain" description="Aconitase B HEAT-like" evidence="21">
    <location>
        <begin position="4"/>
        <end position="156"/>
    </location>
</feature>
<evidence type="ECO:0000256" key="3">
    <source>
        <dbReference type="ARBA" id="ARBA00004717"/>
    </source>
</evidence>
<evidence type="ECO:0000259" key="20">
    <source>
        <dbReference type="Pfam" id="PF06434"/>
    </source>
</evidence>
<proteinExistence type="inferred from homology"/>
<dbReference type="InterPro" id="IPR015933">
    <property type="entry name" value="Aconitase_B_HEAT-like_dom"/>
</dbReference>
<dbReference type="InterPro" id="IPR015931">
    <property type="entry name" value="Acnase/IPM_dHydase_lsu_aba_1/3"/>
</dbReference>
<dbReference type="NCBIfam" id="NF006690">
    <property type="entry name" value="PRK09238.1"/>
    <property type="match status" value="1"/>
</dbReference>
<keyword evidence="12" id="KW-0694">RNA-binding</keyword>
<keyword evidence="10 17" id="KW-0816">Tricarboxylic acid cycle</keyword>
<evidence type="ECO:0000256" key="8">
    <source>
        <dbReference type="ARBA" id="ARBA00019379"/>
    </source>
</evidence>
<dbReference type="SUPFAM" id="SSF53732">
    <property type="entry name" value="Aconitase iron-sulfur domain"/>
    <property type="match status" value="1"/>
</dbReference>
<gene>
    <name evidence="22" type="primary">acnB</name>
    <name evidence="22" type="ORF">LTT95_06450</name>
</gene>
<dbReference type="Pfam" id="PF11791">
    <property type="entry name" value="Aconitase_B_N"/>
    <property type="match status" value="1"/>
</dbReference>
<evidence type="ECO:0000256" key="2">
    <source>
        <dbReference type="ARBA" id="ARBA00001966"/>
    </source>
</evidence>
<dbReference type="RefSeq" id="WP_232135331.1">
    <property type="nucleotide sequence ID" value="NZ_CP089507.1"/>
</dbReference>
<dbReference type="Gene3D" id="3.30.499.10">
    <property type="entry name" value="Aconitase, domain 3"/>
    <property type="match status" value="2"/>
</dbReference>
<dbReference type="GO" id="GO:0003994">
    <property type="term" value="F:aconitate hydratase activity"/>
    <property type="evidence" value="ECO:0007669"/>
    <property type="project" value="UniProtKB-EC"/>
</dbReference>
<evidence type="ECO:0000256" key="5">
    <source>
        <dbReference type="ARBA" id="ARBA00007185"/>
    </source>
</evidence>
<evidence type="ECO:0000256" key="14">
    <source>
        <dbReference type="ARBA" id="ARBA00023014"/>
    </source>
</evidence>
<dbReference type="Proteomes" id="UP001430360">
    <property type="component" value="Unassembled WGS sequence"/>
</dbReference>
<reference evidence="22" key="1">
    <citation type="submission" date="2021-12" db="EMBL/GenBank/DDBJ databases">
        <authorList>
            <person name="Ulrich A."/>
        </authorList>
    </citation>
    <scope>NUCLEOTIDE SEQUENCE</scope>
    <source>
        <strain evidence="22">A1P009</strain>
    </source>
</reference>
<dbReference type="Gene3D" id="3.40.1060.10">
    <property type="entry name" value="Aconitase, Domain 2"/>
    <property type="match status" value="1"/>
</dbReference>
<evidence type="ECO:0000256" key="6">
    <source>
        <dbReference type="ARBA" id="ARBA00012926"/>
    </source>
</evidence>
<dbReference type="InterPro" id="IPR036008">
    <property type="entry name" value="Aconitase_4Fe-4S_dom"/>
</dbReference>
<comment type="catalytic activity">
    <reaction evidence="16 17">
        <text>citrate = D-threo-isocitrate</text>
        <dbReference type="Rhea" id="RHEA:10336"/>
        <dbReference type="ChEBI" id="CHEBI:15562"/>
        <dbReference type="ChEBI" id="CHEBI:16947"/>
        <dbReference type="EC" id="4.2.1.3"/>
    </reaction>
</comment>
<evidence type="ECO:0000256" key="16">
    <source>
        <dbReference type="ARBA" id="ARBA00023501"/>
    </source>
</evidence>
<evidence type="ECO:0000256" key="15">
    <source>
        <dbReference type="ARBA" id="ARBA00023239"/>
    </source>
</evidence>
<sequence>MLEAYRHHVAEREALGIPPLPLDAQQTAAVIELLKNPPAGEDAFLLDLLTHRVPAGVDDAAKVKASYLAAIAFGTERSALITRARATELLGTMLGGYNVQPLVDLLDDAEVGAIAAEGLKHTLLVFDAFHDVEEKSKAGNANAKGVIQSWADAEWFTSKPEVPQSMTLTVFKVPGETNTDDLSPAPDATTRPDIPMHALAMLKNAREGAAFVPEEDGKRGPIQAIRDLKEKGHLVAYVGDVVGTGSSRKSATNSVLWWTGEDIPFIPNKRFGGVCLGSKIAPIFYNTMEDAGALPIELDVSQMEQGDVIELRPYDGKALKDGNVIAEFQVKSEVLFDEVRAGGRIPLIVGRGLTAKARESLGLPTLELFRLPQQPANTGKGFSLAQKMVGRAIGLPEGQGVRPGTYCEPRMTSVGSQDTTGPMTRDELKDLACLGFSSDLVMQSFCHTAAYPKPVDVKTHHTLPEFISTRGGISLRPGDGIIHSWLNRMLLPDTVGTGGDSHTRFPIGISFPAGSGLVAFAAATGVMPLDMPESVLVRFKGKMQPGVTLRDLVNAIPLYAIKAGLLTVAKQGKQNIFSGRILEIEGLPDLKVEQAFELSDASAERSAAGCTVHLDKAPIIEYITSNIVMLKWMISEGYADARSIQRRIEKMEAWLADPQLLKGDADAEYAAVIEIDLADVHEPILACPNDPDDVKMLSEVAGVEIDEVFIGSCMTNIGHFRAASKLLEGKRDIPTKLWVAPPTKMDAAELTKEGHYGTFGAAGARMEMPGCSLCMGNQAQVREGATVFSTSTRNFPNRLGRNSNVYLGSAELAAICSRLGRIPTKAEYMADVGVLDASATEIYRYMNFDQIAEYVDAGEKTAA</sequence>
<comment type="pathway">
    <text evidence="3 17">Carbohydrate metabolism; tricarboxylic acid cycle; isocitrate from oxaloacetate: step 2/2.</text>
</comment>
<dbReference type="PROSITE" id="PS00450">
    <property type="entry name" value="ACONITASE_1"/>
    <property type="match status" value="1"/>
</dbReference>